<name>A0A852VH68_9BACT</name>
<protein>
    <submittedName>
        <fullName evidence="1">Uncharacterized protein</fullName>
    </submittedName>
</protein>
<proteinExistence type="predicted"/>
<sequence>MPTHGIRRHEWGTHTLGTKNFICGRAANLIRYLSSMLREAVRRRLFLVFT</sequence>
<dbReference type="AlphaFoldDB" id="A0A852VH68"/>
<organism evidence="1 2">
    <name type="scientific">Tunturiibacter lichenicola</name>
    <dbReference type="NCBI Taxonomy" id="2051959"/>
    <lineage>
        <taxon>Bacteria</taxon>
        <taxon>Pseudomonadati</taxon>
        <taxon>Acidobacteriota</taxon>
        <taxon>Terriglobia</taxon>
        <taxon>Terriglobales</taxon>
        <taxon>Acidobacteriaceae</taxon>
        <taxon>Tunturiibacter</taxon>
    </lineage>
</organism>
<evidence type="ECO:0000313" key="2">
    <source>
        <dbReference type="Proteomes" id="UP000564385"/>
    </source>
</evidence>
<dbReference type="Proteomes" id="UP000564385">
    <property type="component" value="Unassembled WGS sequence"/>
</dbReference>
<gene>
    <name evidence="1" type="ORF">HDF08_000903</name>
</gene>
<evidence type="ECO:0000313" key="1">
    <source>
        <dbReference type="EMBL" id="NYF88836.1"/>
    </source>
</evidence>
<dbReference type="EMBL" id="JACCCU010000001">
    <property type="protein sequence ID" value="NYF88836.1"/>
    <property type="molecule type" value="Genomic_DNA"/>
</dbReference>
<comment type="caution">
    <text evidence="1">The sequence shown here is derived from an EMBL/GenBank/DDBJ whole genome shotgun (WGS) entry which is preliminary data.</text>
</comment>
<reference evidence="1 2" key="1">
    <citation type="submission" date="2020-07" db="EMBL/GenBank/DDBJ databases">
        <title>Genomic Encyclopedia of Type Strains, Phase IV (KMG-V): Genome sequencing to study the core and pangenomes of soil and plant-associated prokaryotes.</title>
        <authorList>
            <person name="Whitman W."/>
        </authorList>
    </citation>
    <scope>NUCLEOTIDE SEQUENCE [LARGE SCALE GENOMIC DNA]</scope>
    <source>
        <strain evidence="1 2">M8UP22</strain>
    </source>
</reference>
<accession>A0A852VH68</accession>